<dbReference type="Proteomes" id="UP001178507">
    <property type="component" value="Unassembled WGS sequence"/>
</dbReference>
<evidence type="ECO:0000313" key="3">
    <source>
        <dbReference type="Proteomes" id="UP001178507"/>
    </source>
</evidence>
<evidence type="ECO:0000256" key="1">
    <source>
        <dbReference type="SAM" id="Coils"/>
    </source>
</evidence>
<dbReference type="EMBL" id="CAUJNA010001353">
    <property type="protein sequence ID" value="CAJ1386318.1"/>
    <property type="molecule type" value="Genomic_DNA"/>
</dbReference>
<dbReference type="Gene3D" id="3.40.50.150">
    <property type="entry name" value="Vaccinia Virus protein VP39"/>
    <property type="match status" value="1"/>
</dbReference>
<gene>
    <name evidence="2" type="ORF">EVOR1521_LOCUS12711</name>
</gene>
<proteinExistence type="predicted"/>
<protein>
    <submittedName>
        <fullName evidence="2">Uncharacterized protein</fullName>
    </submittedName>
</protein>
<name>A0AA36IGI3_9DINO</name>
<sequence>MPKEGLVVGAEVFPIENLTVNDGISSKVVVRWGARGEITEILEKGQYLVHFAEVAFGSPKVAVSGEQLTTEAPEFRQGQWMQLSREIQFRSKRVMRAGQPGVVRDLREDPLQVLLRLAPVGAVDAGDVCVFPSDLQPMQGLPADFANFCGLLPGGFAPGDAVFSLADIVVQAPEGKSVAVGYGDVGMVFGDPINHESRLKGELLVRFETRQDNGNPVFLSVNPSSLSRTQPMAAGRHVELTKPLRFADGAVESGHIGVVVQTTADGYEGDVIQVHDGSKERSFQPVPGSFALVKEAKLSKQELQARLQELETLAQMNDRAGKTKRNVSMLEQNVWAVCGFGSGLNLSFLTHQSKWPRLGSLSADNKCLTLKPTANEGLDGTLGGESTVRFDHEALIGDETRVAPYAAAIRNAAEGRKVLDIGTGPVCFLARLCLRAGAASADAVESSEASVRRAKQCFEAEVQGQNGASFLPEWAALDVSSLQDGDEICVTAGGSSLRLLRGVSTELQLPGGYTMLVHEILGDMAGNEDAALVVDDIRKRGLLASDCIMVPRSSSTLLAPTGSLERSTLETLIHRLGHNGDATVMPRTRYSARRFPPAALLAEPQAMEVLDFQNGPELFQQRCLEFRTQRDGQLDGVHMHLHVDLDDVNCIDVLDAHSKPDTDSSWNTLYLRLLAEPVELSADSRVLCRCTADLSQRPARYTVALSVGEDGAERELCEPFEWSGG</sequence>
<dbReference type="SUPFAM" id="SSF53335">
    <property type="entry name" value="S-adenosyl-L-methionine-dependent methyltransferases"/>
    <property type="match status" value="1"/>
</dbReference>
<dbReference type="AlphaFoldDB" id="A0AA36IGI3"/>
<accession>A0AA36IGI3</accession>
<feature type="coiled-coil region" evidence="1">
    <location>
        <begin position="293"/>
        <end position="333"/>
    </location>
</feature>
<organism evidence="2 3">
    <name type="scientific">Effrenium voratum</name>
    <dbReference type="NCBI Taxonomy" id="2562239"/>
    <lineage>
        <taxon>Eukaryota</taxon>
        <taxon>Sar</taxon>
        <taxon>Alveolata</taxon>
        <taxon>Dinophyceae</taxon>
        <taxon>Suessiales</taxon>
        <taxon>Symbiodiniaceae</taxon>
        <taxon>Effrenium</taxon>
    </lineage>
</organism>
<reference evidence="2" key="1">
    <citation type="submission" date="2023-08" db="EMBL/GenBank/DDBJ databases">
        <authorList>
            <person name="Chen Y."/>
            <person name="Shah S."/>
            <person name="Dougan E. K."/>
            <person name="Thang M."/>
            <person name="Chan C."/>
        </authorList>
    </citation>
    <scope>NUCLEOTIDE SEQUENCE</scope>
</reference>
<evidence type="ECO:0000313" key="2">
    <source>
        <dbReference type="EMBL" id="CAJ1386318.1"/>
    </source>
</evidence>
<keyword evidence="1" id="KW-0175">Coiled coil</keyword>
<comment type="caution">
    <text evidence="2">The sequence shown here is derived from an EMBL/GenBank/DDBJ whole genome shotgun (WGS) entry which is preliminary data.</text>
</comment>
<keyword evidence="3" id="KW-1185">Reference proteome</keyword>
<dbReference type="InterPro" id="IPR029063">
    <property type="entry name" value="SAM-dependent_MTases_sf"/>
</dbReference>